<accession>A0A1H1M8E0</accession>
<dbReference type="SUPFAM" id="SSF56784">
    <property type="entry name" value="HAD-like"/>
    <property type="match status" value="1"/>
</dbReference>
<dbReference type="EMBL" id="LT629774">
    <property type="protein sequence ID" value="SDR83071.1"/>
    <property type="molecule type" value="Genomic_DNA"/>
</dbReference>
<evidence type="ECO:0000313" key="2">
    <source>
        <dbReference type="Proteomes" id="UP000198963"/>
    </source>
</evidence>
<keyword evidence="1" id="KW-0378">Hydrolase</keyword>
<dbReference type="GO" id="GO:0016787">
    <property type="term" value="F:hydrolase activity"/>
    <property type="evidence" value="ECO:0007669"/>
    <property type="project" value="UniProtKB-KW"/>
</dbReference>
<dbReference type="SFLD" id="SFLDS00003">
    <property type="entry name" value="Haloacid_Dehalogenase"/>
    <property type="match status" value="1"/>
</dbReference>
<dbReference type="InterPro" id="IPR006439">
    <property type="entry name" value="HAD-SF_hydro_IA"/>
</dbReference>
<dbReference type="NCBIfam" id="TIGR01509">
    <property type="entry name" value="HAD-SF-IA-v3"/>
    <property type="match status" value="1"/>
</dbReference>
<dbReference type="Proteomes" id="UP000198963">
    <property type="component" value="Chromosome I"/>
</dbReference>
<dbReference type="AlphaFoldDB" id="A0A1H1M8E0"/>
<dbReference type="STRING" id="1249933.SAMN04489797_0237"/>
<dbReference type="PANTHER" id="PTHR43611">
    <property type="entry name" value="ALPHA-D-GLUCOSE 1-PHOSPHATE PHOSPHATASE"/>
    <property type="match status" value="1"/>
</dbReference>
<dbReference type="CDD" id="cd02603">
    <property type="entry name" value="HAD_sEH-N_like"/>
    <property type="match status" value="1"/>
</dbReference>
<dbReference type="Pfam" id="PF13419">
    <property type="entry name" value="HAD_2"/>
    <property type="match status" value="1"/>
</dbReference>
<dbReference type="InterPro" id="IPR041492">
    <property type="entry name" value="HAD_2"/>
</dbReference>
<keyword evidence="2" id="KW-1185">Reference proteome</keyword>
<name>A0A1H1M8E0_9FLAO</name>
<dbReference type="Gene3D" id="3.40.50.1000">
    <property type="entry name" value="HAD superfamily/HAD-like"/>
    <property type="match status" value="1"/>
</dbReference>
<dbReference type="SFLD" id="SFLDG01129">
    <property type="entry name" value="C1.5:_HAD__Beta-PGM__Phosphata"/>
    <property type="match status" value="1"/>
</dbReference>
<dbReference type="InterPro" id="IPR023214">
    <property type="entry name" value="HAD_sf"/>
</dbReference>
<reference evidence="1 2" key="1">
    <citation type="submission" date="2016-10" db="EMBL/GenBank/DDBJ databases">
        <authorList>
            <person name="Varghese N."/>
            <person name="Submissions S."/>
        </authorList>
    </citation>
    <scope>NUCLEOTIDE SEQUENCE [LARGE SCALE GENOMIC DNA]</scope>
    <source>
        <strain evidence="1 2">RHA_55</strain>
    </source>
</reference>
<sequence>MQKIKTLIFDFGDVFINLDKQGSMQHALDLFNLEAFEADMIETNMLYEVGKITTSEFITFYKSKFPKVSETALIKAWNSIIKDFPVQRLEFIKNLALQKKYKLILLSNTNDMHIDYVKETVPFFEEFQSYFDAFYLSQQIHFRKPNTDIFEFVLNENKLNASECLFIDDTKENTDTADVMGFHTWNIDETIEDVVTLFETKKDLF</sequence>
<dbReference type="RefSeq" id="WP_092443451.1">
    <property type="nucleotide sequence ID" value="NZ_JBLXFM010000008.1"/>
</dbReference>
<protein>
    <submittedName>
        <fullName evidence="1">Putative hydrolase of the HAD superfamily</fullName>
    </submittedName>
</protein>
<dbReference type="Gene3D" id="1.10.150.240">
    <property type="entry name" value="Putative phosphatase, domain 2"/>
    <property type="match status" value="1"/>
</dbReference>
<dbReference type="InterPro" id="IPR023198">
    <property type="entry name" value="PGP-like_dom2"/>
</dbReference>
<dbReference type="PANTHER" id="PTHR43611:SF3">
    <property type="entry name" value="FLAVIN MONONUCLEOTIDE HYDROLASE 1, CHLOROPLATIC"/>
    <property type="match status" value="1"/>
</dbReference>
<gene>
    <name evidence="1" type="ORF">SAMN04489797_0237</name>
</gene>
<evidence type="ECO:0000313" key="1">
    <source>
        <dbReference type="EMBL" id="SDR83071.1"/>
    </source>
</evidence>
<organism evidence="1 2">
    <name type="scientific">Winogradskyella sediminis</name>
    <dbReference type="NCBI Taxonomy" id="1382466"/>
    <lineage>
        <taxon>Bacteria</taxon>
        <taxon>Pseudomonadati</taxon>
        <taxon>Bacteroidota</taxon>
        <taxon>Flavobacteriia</taxon>
        <taxon>Flavobacteriales</taxon>
        <taxon>Flavobacteriaceae</taxon>
        <taxon>Winogradskyella</taxon>
    </lineage>
</organism>
<dbReference type="InterPro" id="IPR036412">
    <property type="entry name" value="HAD-like_sf"/>
</dbReference>
<proteinExistence type="predicted"/>